<keyword evidence="2" id="KW-1185">Reference proteome</keyword>
<evidence type="ECO:0000313" key="1">
    <source>
        <dbReference type="EMBL" id="MBB5234503.1"/>
    </source>
</evidence>
<dbReference type="RefSeq" id="WP_184028406.1">
    <property type="nucleotide sequence ID" value="NZ_JACHFN010000006.1"/>
</dbReference>
<comment type="caution">
    <text evidence="1">The sequence shown here is derived from an EMBL/GenBank/DDBJ whole genome shotgun (WGS) entry which is preliminary data.</text>
</comment>
<accession>A0A7W8GFW0</accession>
<dbReference type="Proteomes" id="UP000525389">
    <property type="component" value="Unassembled WGS sequence"/>
</dbReference>
<name>A0A7W8GFW0_9DEIO</name>
<protein>
    <submittedName>
        <fullName evidence="1">Three-Cys-motif partner protein</fullName>
    </submittedName>
</protein>
<dbReference type="EMBL" id="JACHFN010000006">
    <property type="protein sequence ID" value="MBB5234503.1"/>
    <property type="molecule type" value="Genomic_DNA"/>
</dbReference>
<evidence type="ECO:0000313" key="2">
    <source>
        <dbReference type="Proteomes" id="UP000525389"/>
    </source>
</evidence>
<proteinExistence type="predicted"/>
<dbReference type="AlphaFoldDB" id="A0A7W8GFW0"/>
<sequence length="373" mass="42683">MTKDNTDPKRWMMKRQTEVKHQILEHYLKAYMAVQGRRQPTTFHFVDGFAGRGVYQGGEPGSPIIAMRTGEELYGFTNGNARLRVYAVELEPENYLSLSQEVTKARPQCPSIRINLYNKSFADQIDPILQAIPSGEPTFVFIDPFGYDGVDIDTVISILKRPRTESFATFMSSWINRFLSVDGKAALNDKVFGGPEWRDISEVKDEKTQEKVVRLYCTNLLKAAKEQGIHNLIVFPIGIKGDQNGSSIYHLVHLSTSPKARFEMETAVKRRATAVLKGVNLGTIEPLFFMMTQQDPTSDLVLDLLQSRGEMDALTVAGEIWQRRWEDNLTWDGEIRRVFQDLEREGRIEITRPGRIRKLGLVIEEKDRIRLKR</sequence>
<reference evidence="1 2" key="1">
    <citation type="submission" date="2020-08" db="EMBL/GenBank/DDBJ databases">
        <title>Genomic Encyclopedia of Type Strains, Phase IV (KMG-IV): sequencing the most valuable type-strain genomes for metagenomic binning, comparative biology and taxonomic classification.</title>
        <authorList>
            <person name="Goeker M."/>
        </authorList>
    </citation>
    <scope>NUCLEOTIDE SEQUENCE [LARGE SCALE GENOMIC DNA]</scope>
    <source>
        <strain evidence="1 2">DSM 101791</strain>
    </source>
</reference>
<gene>
    <name evidence="1" type="ORF">HNQ09_001941</name>
</gene>
<organism evidence="1 2">
    <name type="scientific">Deinococcus budaensis</name>
    <dbReference type="NCBI Taxonomy" id="1665626"/>
    <lineage>
        <taxon>Bacteria</taxon>
        <taxon>Thermotogati</taxon>
        <taxon>Deinococcota</taxon>
        <taxon>Deinococci</taxon>
        <taxon>Deinococcales</taxon>
        <taxon>Deinococcaceae</taxon>
        <taxon>Deinococcus</taxon>
    </lineage>
</organism>
<dbReference type="InterPro" id="IPR031009">
    <property type="entry name" value="Tcm_partner"/>
</dbReference>
<dbReference type="NCBIfam" id="TIGR04474">
    <property type="entry name" value="tcm_partner"/>
    <property type="match status" value="1"/>
</dbReference>